<dbReference type="InterPro" id="IPR027417">
    <property type="entry name" value="P-loop_NTPase"/>
</dbReference>
<sequence length="726" mass="81606">MNQNYVKNTNIQSKLVKNIVFTDFDKNIKNSFINTTFKEKKNKSHLRINYNENNSETKKNKIKLGKKHRSQINLNNEYDFFSNENFMVKNLHNESNHDISSVKKNKKKHKNTKLLSTIKSNNDLSDNIINKHANNDELIKKVVLSTPLTIQQLSNKLDIPEAKIITWLFLKSISVTINQIVDVSIATQVAEYYGFTVIKSLEFKLKHNHMINKRNSKEIEIDSRRAPIIAIFGHVDHGKTTLLDCILKTNLAKSELGGITQSITGHEVEINYNSSKEKLVFLDTPGHEAFEGMRSRGAKVTDLAILVVAADDGLQPQTIEAINYILHLQIPYVVAINKVDKPDINIKYIKQQLHEYNIGNIQPEKNDEIIEVSALKNLNIKTLLHTLCNLSKKNNLQANINSLAEGTILEANLNKRIGIVAHLVVQDGTLKIGDIVVAGHIYGRVKSIRNHYNAKVNKAGPSSIITMLGFSSIPEAGLRFKVVLNEKDAKHITNKYSDNNTFSSSQNILNTRITLDSYNTNSKPKLVNVVLKIDTQGSKEAIINALTQIPQGKVQINILAANFGEVSNKDIKLAITSKSIILGFNTSIHSGLINLVNNSGVKIKLFNIIYDLLDYIKEYMLSLVNLEYSKKLIGRAIVQTVFSVNKGTVAGCLVTSGKLKNKANINVYRNEKLLHDATIHSLKQIKENIEEVSEGNECGLMCDNYHLWNTSDIIEAYELIEKTKVL</sequence>
<dbReference type="InterPro" id="IPR036925">
    <property type="entry name" value="TIF_IF2_dom3_sf"/>
</dbReference>
<dbReference type="SUPFAM" id="SSF50447">
    <property type="entry name" value="Translation proteins"/>
    <property type="match status" value="2"/>
</dbReference>
<dbReference type="Pfam" id="PF22042">
    <property type="entry name" value="EF-G_D2"/>
    <property type="match status" value="1"/>
</dbReference>
<dbReference type="InterPro" id="IPR009000">
    <property type="entry name" value="Transl_B-barrel_sf"/>
</dbReference>
<dbReference type="FunFam" id="3.40.50.10050:FF:000001">
    <property type="entry name" value="Translation initiation factor IF-2"/>
    <property type="match status" value="1"/>
</dbReference>
<keyword evidence="9" id="KW-0934">Plastid</keyword>
<dbReference type="InterPro" id="IPR005225">
    <property type="entry name" value="Small_GTP-bd"/>
</dbReference>
<dbReference type="GO" id="GO:0003743">
    <property type="term" value="F:translation initiation factor activity"/>
    <property type="evidence" value="ECO:0007669"/>
    <property type="project" value="UniProtKB-KW"/>
</dbReference>
<gene>
    <name evidence="9" type="primary">infB</name>
</gene>
<dbReference type="Pfam" id="PF11987">
    <property type="entry name" value="IF-2"/>
    <property type="match status" value="1"/>
</dbReference>
<evidence type="ECO:0000256" key="4">
    <source>
        <dbReference type="ARBA" id="ARBA00022917"/>
    </source>
</evidence>
<dbReference type="PROSITE" id="PS51722">
    <property type="entry name" value="G_TR_2"/>
    <property type="match status" value="1"/>
</dbReference>
<dbReference type="PANTHER" id="PTHR43381:SF5">
    <property type="entry name" value="TR-TYPE G DOMAIN-CONTAINING PROTEIN"/>
    <property type="match status" value="1"/>
</dbReference>
<evidence type="ECO:0000256" key="3">
    <source>
        <dbReference type="ARBA" id="ARBA00022741"/>
    </source>
</evidence>
<dbReference type="PANTHER" id="PTHR43381">
    <property type="entry name" value="TRANSLATION INITIATION FACTOR IF-2-RELATED"/>
    <property type="match status" value="1"/>
</dbReference>
<dbReference type="InterPro" id="IPR023115">
    <property type="entry name" value="TIF_IF2_dom3"/>
</dbReference>
<evidence type="ECO:0000256" key="6">
    <source>
        <dbReference type="ARBA" id="ARBA00025162"/>
    </source>
</evidence>
<feature type="domain" description="Tr-type G" evidence="8">
    <location>
        <begin position="224"/>
        <end position="396"/>
    </location>
</feature>
<proteinExistence type="inferred from homology"/>
<evidence type="ECO:0000256" key="7">
    <source>
        <dbReference type="ARBA" id="ARBA00044105"/>
    </source>
</evidence>
<dbReference type="InterPro" id="IPR044145">
    <property type="entry name" value="IF2_II"/>
</dbReference>
<evidence type="ECO:0000256" key="2">
    <source>
        <dbReference type="ARBA" id="ARBA00022540"/>
    </source>
</evidence>
<name>A0A4D6WR08_9FLOR</name>
<comment type="similarity">
    <text evidence="1">Belongs to the TRAFAC class translation factor GTPase superfamily. Classic translation factor GTPase family. IF-2 subfamily.</text>
</comment>
<dbReference type="SUPFAM" id="SSF52540">
    <property type="entry name" value="P-loop containing nucleoside triphosphate hydrolases"/>
    <property type="match status" value="1"/>
</dbReference>
<dbReference type="Pfam" id="PF04760">
    <property type="entry name" value="IF2_N"/>
    <property type="match status" value="1"/>
</dbReference>
<accession>A0A4D6WR08</accession>
<protein>
    <recommendedName>
        <fullName evidence="7">Translation initiation factor IF-2, chloroplastic</fullName>
    </recommendedName>
</protein>
<dbReference type="FunFam" id="3.40.50.300:FF:000019">
    <property type="entry name" value="Translation initiation factor IF-2"/>
    <property type="match status" value="1"/>
</dbReference>
<dbReference type="FunFam" id="2.40.30.10:FF:000008">
    <property type="entry name" value="Translation initiation factor IF-2"/>
    <property type="match status" value="1"/>
</dbReference>
<keyword evidence="5" id="KW-0342">GTP-binding</keyword>
<dbReference type="Gene3D" id="2.40.30.10">
    <property type="entry name" value="Translation factors"/>
    <property type="match status" value="2"/>
</dbReference>
<evidence type="ECO:0000259" key="8">
    <source>
        <dbReference type="PROSITE" id="PS51722"/>
    </source>
</evidence>
<dbReference type="PRINTS" id="PR00315">
    <property type="entry name" value="ELONGATNFCT"/>
</dbReference>
<keyword evidence="3" id="KW-0547">Nucleotide-binding</keyword>
<dbReference type="InterPro" id="IPR053905">
    <property type="entry name" value="EF-G-like_DII"/>
</dbReference>
<dbReference type="InterPro" id="IPR000178">
    <property type="entry name" value="TF_IF2_bacterial-like"/>
</dbReference>
<evidence type="ECO:0000256" key="1">
    <source>
        <dbReference type="ARBA" id="ARBA00007733"/>
    </source>
</evidence>
<dbReference type="GO" id="GO:0005525">
    <property type="term" value="F:GTP binding"/>
    <property type="evidence" value="ECO:0007669"/>
    <property type="project" value="UniProtKB-KW"/>
</dbReference>
<dbReference type="Gene3D" id="3.40.50.10050">
    <property type="entry name" value="Translation initiation factor IF- 2, domain 3"/>
    <property type="match status" value="1"/>
</dbReference>
<dbReference type="CDD" id="cd03702">
    <property type="entry name" value="IF2_mtIF2_II"/>
    <property type="match status" value="1"/>
</dbReference>
<reference evidence="9" key="1">
    <citation type="journal article" date="2019" name="Mol. Phylogenet. Evol.">
        <title>Morphological evolution and classification of the red algal order Ceramiales inferred using plastid phylogenomics.</title>
        <authorList>
            <person name="Diaz-Tapia P."/>
            <person name="Pasella M.M."/>
            <person name="Verbruggen H."/>
            <person name="Maggs C.A."/>
        </authorList>
    </citation>
    <scope>NUCLEOTIDE SEQUENCE</scope>
    <source>
        <strain evidence="9">VRM320</strain>
    </source>
</reference>
<reference evidence="9" key="2">
    <citation type="submission" date="2019-04" db="EMBL/GenBank/DDBJ databases">
        <authorList>
            <person name="Pasella M."/>
        </authorList>
    </citation>
    <scope>NUCLEOTIDE SEQUENCE</scope>
    <source>
        <strain evidence="9">VRM320</strain>
    </source>
</reference>
<evidence type="ECO:0000313" key="9">
    <source>
        <dbReference type="EMBL" id="QCI06099.1"/>
    </source>
</evidence>
<dbReference type="InterPro" id="IPR000795">
    <property type="entry name" value="T_Tr_GTP-bd_dom"/>
</dbReference>
<keyword evidence="2 9" id="KW-0396">Initiation factor</keyword>
<dbReference type="CDD" id="cd03692">
    <property type="entry name" value="mtIF2_IVc"/>
    <property type="match status" value="1"/>
</dbReference>
<geneLocation type="plastid" evidence="9"/>
<dbReference type="CDD" id="cd01887">
    <property type="entry name" value="IF2_eIF5B"/>
    <property type="match status" value="1"/>
</dbReference>
<dbReference type="InterPro" id="IPR015760">
    <property type="entry name" value="TIF_IF2"/>
</dbReference>
<dbReference type="NCBIfam" id="TIGR00487">
    <property type="entry name" value="IF-2"/>
    <property type="match status" value="1"/>
</dbReference>
<dbReference type="EMBL" id="MK814651">
    <property type="protein sequence ID" value="QCI06099.1"/>
    <property type="molecule type" value="Genomic_DNA"/>
</dbReference>
<organism evidence="9">
    <name type="scientific">Dicranema revolutum</name>
    <dbReference type="NCBI Taxonomy" id="239144"/>
    <lineage>
        <taxon>Eukaryota</taxon>
        <taxon>Rhodophyta</taxon>
        <taxon>Florideophyceae</taxon>
        <taxon>Rhodymeniophycidae</taxon>
        <taxon>Gigartinales</taxon>
        <taxon>Dicranemataceae</taxon>
        <taxon>Dicranema</taxon>
    </lineage>
</organism>
<dbReference type="SUPFAM" id="SSF52156">
    <property type="entry name" value="Initiation factor IF2/eIF5b, domain 3"/>
    <property type="match status" value="1"/>
</dbReference>
<dbReference type="GO" id="GO:0003924">
    <property type="term" value="F:GTPase activity"/>
    <property type="evidence" value="ECO:0007669"/>
    <property type="project" value="InterPro"/>
</dbReference>
<dbReference type="Gene3D" id="3.40.50.300">
    <property type="entry name" value="P-loop containing nucleotide triphosphate hydrolases"/>
    <property type="match status" value="1"/>
</dbReference>
<dbReference type="GO" id="GO:0005829">
    <property type="term" value="C:cytosol"/>
    <property type="evidence" value="ECO:0007669"/>
    <property type="project" value="TreeGrafter"/>
</dbReference>
<dbReference type="InterPro" id="IPR006847">
    <property type="entry name" value="IF2_N"/>
</dbReference>
<dbReference type="Pfam" id="PF00009">
    <property type="entry name" value="GTP_EFTU"/>
    <property type="match status" value="1"/>
</dbReference>
<comment type="function">
    <text evidence="6">One of the essential components for the initiation of protein synthesis. Protects formylmethionyl-tRNA from spontaneous hydrolysis and promotes its binding to the 30S ribosomal subunits. Also involved in the hydrolysis of GTP during the formation of the 70S ribosomal complex.</text>
</comment>
<keyword evidence="4" id="KW-0648">Protein biosynthesis</keyword>
<dbReference type="NCBIfam" id="TIGR00231">
    <property type="entry name" value="small_GTP"/>
    <property type="match status" value="1"/>
</dbReference>
<evidence type="ECO:0000256" key="5">
    <source>
        <dbReference type="ARBA" id="ARBA00023134"/>
    </source>
</evidence>
<dbReference type="AlphaFoldDB" id="A0A4D6WR08"/>